<dbReference type="InterPro" id="IPR023393">
    <property type="entry name" value="START-like_dom_sf"/>
</dbReference>
<accession>A0A165IP75</accession>
<evidence type="ECO:0000313" key="5">
    <source>
        <dbReference type="EMBL" id="KZT60826.1"/>
    </source>
</evidence>
<dbReference type="InParanoid" id="A0A165IP75"/>
<dbReference type="EMBL" id="KV423928">
    <property type="protein sequence ID" value="KZT60826.1"/>
    <property type="molecule type" value="Genomic_DNA"/>
</dbReference>
<keyword evidence="6" id="KW-1185">Reference proteome</keyword>
<dbReference type="Pfam" id="PF03364">
    <property type="entry name" value="Polyketide_cyc"/>
    <property type="match status" value="1"/>
</dbReference>
<dbReference type="OrthoDB" id="292693at2759"/>
<organism evidence="5 6">
    <name type="scientific">Calocera cornea HHB12733</name>
    <dbReference type="NCBI Taxonomy" id="1353952"/>
    <lineage>
        <taxon>Eukaryota</taxon>
        <taxon>Fungi</taxon>
        <taxon>Dikarya</taxon>
        <taxon>Basidiomycota</taxon>
        <taxon>Agaricomycotina</taxon>
        <taxon>Dacrymycetes</taxon>
        <taxon>Dacrymycetales</taxon>
        <taxon>Dacrymycetaceae</taxon>
        <taxon>Calocera</taxon>
    </lineage>
</organism>
<sequence>MSARSSRARLSLSPPAPNELMSCAERYGQKQLYGIVTDILSYPQFIPYCKGARILSGPVERSTELETQAELEIGFLGVRERYTSRVLARPFRSVQASAIGGDNPMFKTLVTTWRFEPVPAPGEQPSSTGAKEQAGPTLLTLDLEYSFLNPLHAALAGAFFEKVSGMMVDAFERRCEVVYGPGKSPVTPDAVKMREVELVQK</sequence>
<dbReference type="InterPro" id="IPR044996">
    <property type="entry name" value="COQ10-like"/>
</dbReference>
<evidence type="ECO:0000256" key="2">
    <source>
        <dbReference type="ARBA" id="ARBA00011814"/>
    </source>
</evidence>
<evidence type="ECO:0000313" key="6">
    <source>
        <dbReference type="Proteomes" id="UP000076842"/>
    </source>
</evidence>
<comment type="similarity">
    <text evidence="1">Belongs to the COQ10 family.</text>
</comment>
<evidence type="ECO:0000256" key="3">
    <source>
        <dbReference type="ARBA" id="ARBA00024947"/>
    </source>
</evidence>
<dbReference type="Proteomes" id="UP000076842">
    <property type="component" value="Unassembled WGS sequence"/>
</dbReference>
<dbReference type="GO" id="GO:0045333">
    <property type="term" value="P:cellular respiration"/>
    <property type="evidence" value="ECO:0007669"/>
    <property type="project" value="InterPro"/>
</dbReference>
<reference evidence="5 6" key="1">
    <citation type="journal article" date="2016" name="Mol. Biol. Evol.">
        <title>Comparative Genomics of Early-Diverging Mushroom-Forming Fungi Provides Insights into the Origins of Lignocellulose Decay Capabilities.</title>
        <authorList>
            <person name="Nagy L.G."/>
            <person name="Riley R."/>
            <person name="Tritt A."/>
            <person name="Adam C."/>
            <person name="Daum C."/>
            <person name="Floudas D."/>
            <person name="Sun H."/>
            <person name="Yadav J.S."/>
            <person name="Pangilinan J."/>
            <person name="Larsson K.H."/>
            <person name="Matsuura K."/>
            <person name="Barry K."/>
            <person name="Labutti K."/>
            <person name="Kuo R."/>
            <person name="Ohm R.A."/>
            <person name="Bhattacharya S.S."/>
            <person name="Shirouzu T."/>
            <person name="Yoshinaga Y."/>
            <person name="Martin F.M."/>
            <person name="Grigoriev I.V."/>
            <person name="Hibbett D.S."/>
        </authorList>
    </citation>
    <scope>NUCLEOTIDE SEQUENCE [LARGE SCALE GENOMIC DNA]</scope>
    <source>
        <strain evidence="5 6">HHB12733</strain>
    </source>
</reference>
<dbReference type="GO" id="GO:0048039">
    <property type="term" value="F:ubiquinone binding"/>
    <property type="evidence" value="ECO:0007669"/>
    <property type="project" value="InterPro"/>
</dbReference>
<protein>
    <recommendedName>
        <fullName evidence="4">Coenzyme Q-binding protein COQ10 START domain-containing protein</fullName>
    </recommendedName>
</protein>
<dbReference type="CDD" id="cd07813">
    <property type="entry name" value="COQ10p_like"/>
    <property type="match status" value="1"/>
</dbReference>
<dbReference type="PANTHER" id="PTHR12901:SF10">
    <property type="entry name" value="COENZYME Q-BINDING PROTEIN COQ10, MITOCHONDRIAL"/>
    <property type="match status" value="1"/>
</dbReference>
<dbReference type="GO" id="GO:0005739">
    <property type="term" value="C:mitochondrion"/>
    <property type="evidence" value="ECO:0007669"/>
    <property type="project" value="TreeGrafter"/>
</dbReference>
<feature type="domain" description="Coenzyme Q-binding protein COQ10 START" evidence="4">
    <location>
        <begin position="30"/>
        <end position="172"/>
    </location>
</feature>
<dbReference type="SUPFAM" id="SSF55961">
    <property type="entry name" value="Bet v1-like"/>
    <property type="match status" value="1"/>
</dbReference>
<dbReference type="PANTHER" id="PTHR12901">
    <property type="entry name" value="SPERM PROTEIN HOMOLOG"/>
    <property type="match status" value="1"/>
</dbReference>
<dbReference type="FunCoup" id="A0A165IP75">
    <property type="interactions" value="181"/>
</dbReference>
<proteinExistence type="inferred from homology"/>
<comment type="subunit">
    <text evidence="2">Interacts with coenzyme Q.</text>
</comment>
<dbReference type="AlphaFoldDB" id="A0A165IP75"/>
<gene>
    <name evidence="5" type="ORF">CALCODRAFT_465105</name>
</gene>
<name>A0A165IP75_9BASI</name>
<dbReference type="InterPro" id="IPR005031">
    <property type="entry name" value="COQ10_START"/>
</dbReference>
<dbReference type="STRING" id="1353952.A0A165IP75"/>
<evidence type="ECO:0000256" key="1">
    <source>
        <dbReference type="ARBA" id="ARBA00006885"/>
    </source>
</evidence>
<comment type="function">
    <text evidence="3">Required for the function of coenzyme Q in the respiratory chain. May serve as a chaperone or may be involved in the transport of Q6 from its site of synthesis to the catalytic sites of the respiratory complexes.</text>
</comment>
<dbReference type="Gene3D" id="3.30.530.20">
    <property type="match status" value="1"/>
</dbReference>
<evidence type="ECO:0000259" key="4">
    <source>
        <dbReference type="Pfam" id="PF03364"/>
    </source>
</evidence>